<evidence type="ECO:0000313" key="2">
    <source>
        <dbReference type="EMBL" id="GFT75618.1"/>
    </source>
</evidence>
<dbReference type="Proteomes" id="UP000887013">
    <property type="component" value="Unassembled WGS sequence"/>
</dbReference>
<proteinExistence type="predicted"/>
<accession>A0A8X6NA40</accession>
<comment type="caution">
    <text evidence="1">The sequence shown here is derived from an EMBL/GenBank/DDBJ whole genome shotgun (WGS) entry which is preliminary data.</text>
</comment>
<name>A0A8X6NA40_NEPPI</name>
<keyword evidence="3" id="KW-1185">Reference proteome</keyword>
<gene>
    <name evidence="2" type="ORF">NPIL_141341</name>
    <name evidence="1" type="ORF">NPIL_636681</name>
</gene>
<protein>
    <submittedName>
        <fullName evidence="1">Uncharacterized protein</fullName>
    </submittedName>
</protein>
<sequence>MCSQMYPRVAKASVPLSEEIILYGGAATSFLFIKVRLRSNFFNWSLSIRCYTVRAMQQYSRLALTKIIFPESSYSRFGRRCFETPGIVEREESRVREEAGGSRWDTRPEEKDLRFGFSLQEIRERHAHRHKGAGT</sequence>
<dbReference type="EMBL" id="BMAW01055654">
    <property type="protein sequence ID" value="GFT02081.1"/>
    <property type="molecule type" value="Genomic_DNA"/>
</dbReference>
<dbReference type="AlphaFoldDB" id="A0A8X6NA40"/>
<evidence type="ECO:0000313" key="3">
    <source>
        <dbReference type="Proteomes" id="UP000887013"/>
    </source>
</evidence>
<organism evidence="1 3">
    <name type="scientific">Nephila pilipes</name>
    <name type="common">Giant wood spider</name>
    <name type="synonym">Nephila maculata</name>
    <dbReference type="NCBI Taxonomy" id="299642"/>
    <lineage>
        <taxon>Eukaryota</taxon>
        <taxon>Metazoa</taxon>
        <taxon>Ecdysozoa</taxon>
        <taxon>Arthropoda</taxon>
        <taxon>Chelicerata</taxon>
        <taxon>Arachnida</taxon>
        <taxon>Araneae</taxon>
        <taxon>Araneomorphae</taxon>
        <taxon>Entelegynae</taxon>
        <taxon>Araneoidea</taxon>
        <taxon>Nephilidae</taxon>
        <taxon>Nephila</taxon>
    </lineage>
</organism>
<evidence type="ECO:0000313" key="1">
    <source>
        <dbReference type="EMBL" id="GFT02081.1"/>
    </source>
</evidence>
<dbReference type="EMBL" id="BMAW01117504">
    <property type="protein sequence ID" value="GFT75618.1"/>
    <property type="molecule type" value="Genomic_DNA"/>
</dbReference>
<reference evidence="1" key="1">
    <citation type="submission" date="2020-08" db="EMBL/GenBank/DDBJ databases">
        <title>Multicomponent nature underlies the extraordinary mechanical properties of spider dragline silk.</title>
        <authorList>
            <person name="Kono N."/>
            <person name="Nakamura H."/>
            <person name="Mori M."/>
            <person name="Yoshida Y."/>
            <person name="Ohtoshi R."/>
            <person name="Malay A.D."/>
            <person name="Moran D.A.P."/>
            <person name="Tomita M."/>
            <person name="Numata K."/>
            <person name="Arakawa K."/>
        </authorList>
    </citation>
    <scope>NUCLEOTIDE SEQUENCE</scope>
</reference>